<reference evidence="1 2" key="1">
    <citation type="journal article" date="2013" name="Genome Biol.">
        <title>Draft genome of the mountain pine beetle, Dendroctonus ponderosae Hopkins, a major forest pest.</title>
        <authorList>
            <person name="Keeling C.I."/>
            <person name="Yuen M.M."/>
            <person name="Liao N.Y."/>
            <person name="Docking T.R."/>
            <person name="Chan S.K."/>
            <person name="Taylor G.A."/>
            <person name="Palmquist D.L."/>
            <person name="Jackman S.D."/>
            <person name="Nguyen A."/>
            <person name="Li M."/>
            <person name="Henderson H."/>
            <person name="Janes J.K."/>
            <person name="Zhao Y."/>
            <person name="Pandoh P."/>
            <person name="Moore R."/>
            <person name="Sperling F.A."/>
            <person name="Huber D.P."/>
            <person name="Birol I."/>
            <person name="Jones S.J."/>
            <person name="Bohlmann J."/>
        </authorList>
    </citation>
    <scope>NUCLEOTIDE SEQUENCE</scope>
</reference>
<dbReference type="AlphaFoldDB" id="U4UCU1"/>
<evidence type="ECO:0000313" key="2">
    <source>
        <dbReference type="Proteomes" id="UP000030742"/>
    </source>
</evidence>
<dbReference type="EMBL" id="KB632210">
    <property type="protein sequence ID" value="ERL90143.1"/>
    <property type="molecule type" value="Genomic_DNA"/>
</dbReference>
<evidence type="ECO:0000313" key="1">
    <source>
        <dbReference type="EMBL" id="ERL90143.1"/>
    </source>
</evidence>
<gene>
    <name evidence="1" type="ORF">D910_07497</name>
</gene>
<dbReference type="Proteomes" id="UP000030742">
    <property type="component" value="Unassembled WGS sequence"/>
</dbReference>
<organism evidence="1 2">
    <name type="scientific">Dendroctonus ponderosae</name>
    <name type="common">Mountain pine beetle</name>
    <dbReference type="NCBI Taxonomy" id="77166"/>
    <lineage>
        <taxon>Eukaryota</taxon>
        <taxon>Metazoa</taxon>
        <taxon>Ecdysozoa</taxon>
        <taxon>Arthropoda</taxon>
        <taxon>Hexapoda</taxon>
        <taxon>Insecta</taxon>
        <taxon>Pterygota</taxon>
        <taxon>Neoptera</taxon>
        <taxon>Endopterygota</taxon>
        <taxon>Coleoptera</taxon>
        <taxon>Polyphaga</taxon>
        <taxon>Cucujiformia</taxon>
        <taxon>Curculionidae</taxon>
        <taxon>Scolytinae</taxon>
        <taxon>Dendroctonus</taxon>
    </lineage>
</organism>
<proteinExistence type="predicted"/>
<accession>U4UCU1</accession>
<sequence>MLVQIPVQIQVPQHTIQISNSEDDGNQASTVVLPAANESMGMLPN</sequence>
<name>U4UCU1_DENPD</name>
<protein>
    <submittedName>
        <fullName evidence="1">Uncharacterized protein</fullName>
    </submittedName>
</protein>